<keyword evidence="2" id="KW-1185">Reference proteome</keyword>
<dbReference type="AlphaFoldDB" id="A0A9W7XVU3"/>
<comment type="caution">
    <text evidence="1">The sequence shown here is derived from an EMBL/GenBank/DDBJ whole genome shotgun (WGS) entry which is preliminary data.</text>
</comment>
<proteinExistence type="predicted"/>
<sequence length="71" mass="8051">KPIMLKAPLVNTPRNINSLASRVDIGFDGADGAEIVQYIGMIEEVYKSDIELCKSWYTLNLIWRQKNPTVL</sequence>
<name>A0A9W7XVU3_9FUNG</name>
<dbReference type="EMBL" id="JANBOJ010000275">
    <property type="protein sequence ID" value="KAJ1720291.1"/>
    <property type="molecule type" value="Genomic_DNA"/>
</dbReference>
<dbReference type="Proteomes" id="UP001149813">
    <property type="component" value="Unassembled WGS sequence"/>
</dbReference>
<reference evidence="1" key="1">
    <citation type="submission" date="2022-07" db="EMBL/GenBank/DDBJ databases">
        <title>Phylogenomic reconstructions and comparative analyses of Kickxellomycotina fungi.</title>
        <authorList>
            <person name="Reynolds N.K."/>
            <person name="Stajich J.E."/>
            <person name="Barry K."/>
            <person name="Grigoriev I.V."/>
            <person name="Crous P."/>
            <person name="Smith M.E."/>
        </authorList>
    </citation>
    <scope>NUCLEOTIDE SEQUENCE</scope>
    <source>
        <strain evidence="1">NBRC 32514</strain>
    </source>
</reference>
<accession>A0A9W7XVU3</accession>
<protein>
    <submittedName>
        <fullName evidence="1">Uncharacterized protein</fullName>
    </submittedName>
</protein>
<organism evidence="1 2">
    <name type="scientific">Coemansia erecta</name>
    <dbReference type="NCBI Taxonomy" id="147472"/>
    <lineage>
        <taxon>Eukaryota</taxon>
        <taxon>Fungi</taxon>
        <taxon>Fungi incertae sedis</taxon>
        <taxon>Zoopagomycota</taxon>
        <taxon>Kickxellomycotina</taxon>
        <taxon>Kickxellomycetes</taxon>
        <taxon>Kickxellales</taxon>
        <taxon>Kickxellaceae</taxon>
        <taxon>Coemansia</taxon>
    </lineage>
</organism>
<evidence type="ECO:0000313" key="1">
    <source>
        <dbReference type="EMBL" id="KAJ1720291.1"/>
    </source>
</evidence>
<feature type="non-terminal residue" evidence="1">
    <location>
        <position position="71"/>
    </location>
</feature>
<evidence type="ECO:0000313" key="2">
    <source>
        <dbReference type="Proteomes" id="UP001149813"/>
    </source>
</evidence>
<gene>
    <name evidence="1" type="ORF">LPJ53_005070</name>
</gene>